<sequence>MWCIMLYFLFRAQYACFRGGMLSLVWNSLLAIRD</sequence>
<dbReference type="AlphaFoldDB" id="A0A2P2PFL1"/>
<accession>A0A2P2PFL1</accession>
<reference evidence="1" key="1">
    <citation type="submission" date="2018-02" db="EMBL/GenBank/DDBJ databases">
        <title>Rhizophora mucronata_Transcriptome.</title>
        <authorList>
            <person name="Meera S.P."/>
            <person name="Sreeshan A."/>
            <person name="Augustine A."/>
        </authorList>
    </citation>
    <scope>NUCLEOTIDE SEQUENCE</scope>
    <source>
        <tissue evidence="1">Leaf</tissue>
    </source>
</reference>
<organism evidence="1">
    <name type="scientific">Rhizophora mucronata</name>
    <name type="common">Asiatic mangrove</name>
    <dbReference type="NCBI Taxonomy" id="61149"/>
    <lineage>
        <taxon>Eukaryota</taxon>
        <taxon>Viridiplantae</taxon>
        <taxon>Streptophyta</taxon>
        <taxon>Embryophyta</taxon>
        <taxon>Tracheophyta</taxon>
        <taxon>Spermatophyta</taxon>
        <taxon>Magnoliopsida</taxon>
        <taxon>eudicotyledons</taxon>
        <taxon>Gunneridae</taxon>
        <taxon>Pentapetalae</taxon>
        <taxon>rosids</taxon>
        <taxon>fabids</taxon>
        <taxon>Malpighiales</taxon>
        <taxon>Rhizophoraceae</taxon>
        <taxon>Rhizophora</taxon>
    </lineage>
</organism>
<protein>
    <submittedName>
        <fullName evidence="1">Uncharacterized protein</fullName>
    </submittedName>
</protein>
<proteinExistence type="predicted"/>
<dbReference type="EMBL" id="GGEC01073044">
    <property type="protein sequence ID" value="MBX53528.1"/>
    <property type="molecule type" value="Transcribed_RNA"/>
</dbReference>
<evidence type="ECO:0000313" key="1">
    <source>
        <dbReference type="EMBL" id="MBX53528.1"/>
    </source>
</evidence>
<name>A0A2P2PFL1_RHIMU</name>